<proteinExistence type="predicted"/>
<reference evidence="2" key="1">
    <citation type="submission" date="2022-05" db="EMBL/GenBank/DDBJ databases">
        <authorList>
            <person name="Blom J."/>
        </authorList>
    </citation>
    <scope>NUCLEOTIDE SEQUENCE</scope>
    <source>
        <strain evidence="2">Type strain: CPO20170097</strain>
    </source>
</reference>
<dbReference type="PANTHER" id="PTHR30451">
    <property type="entry name" value="OUTER MEMBRANE USHER PROTEIN"/>
    <property type="match status" value="1"/>
</dbReference>
<dbReference type="Gene3D" id="2.60.40.2610">
    <property type="entry name" value="Outer membrane usher protein FimD, plug domain"/>
    <property type="match status" value="1"/>
</dbReference>
<dbReference type="Gene3D" id="2.60.40.2070">
    <property type="match status" value="1"/>
</dbReference>
<dbReference type="InterPro" id="IPR025949">
    <property type="entry name" value="PapC-like_C"/>
</dbReference>
<dbReference type="InterPro" id="IPR042186">
    <property type="entry name" value="FimD_plug_dom"/>
</dbReference>
<keyword evidence="3" id="KW-1185">Reference proteome</keyword>
<dbReference type="PANTHER" id="PTHR30451:SF21">
    <property type="entry name" value="FIMBRIAL USHER DOMAIN-CONTAINING PROTEIN YDET-RELATED"/>
    <property type="match status" value="1"/>
</dbReference>
<feature type="domain" description="PapC-like C-terminal" evidence="1">
    <location>
        <begin position="357"/>
        <end position="416"/>
    </location>
</feature>
<evidence type="ECO:0000259" key="1">
    <source>
        <dbReference type="Pfam" id="PF13953"/>
    </source>
</evidence>
<evidence type="ECO:0000313" key="2">
    <source>
        <dbReference type="EMBL" id="CAH6675756.1"/>
    </source>
</evidence>
<evidence type="ECO:0000313" key="3">
    <source>
        <dbReference type="Proteomes" id="UP001152651"/>
    </source>
</evidence>
<dbReference type="Pfam" id="PF13953">
    <property type="entry name" value="PapC_C"/>
    <property type="match status" value="1"/>
</dbReference>
<protein>
    <recommendedName>
        <fullName evidence="1">PapC-like C-terminal domain-containing protein</fullName>
    </recommendedName>
</protein>
<accession>A0ABM9FH49</accession>
<dbReference type="InterPro" id="IPR000015">
    <property type="entry name" value="Fimb_usher"/>
</dbReference>
<gene>
    <name evidence="2" type="ORF">FBBNIHIM_26370</name>
</gene>
<dbReference type="Proteomes" id="UP001152651">
    <property type="component" value="Unassembled WGS sequence"/>
</dbReference>
<dbReference type="EMBL" id="CALSBS010000071">
    <property type="protein sequence ID" value="CAH6675756.1"/>
    <property type="molecule type" value="Genomic_DNA"/>
</dbReference>
<dbReference type="Pfam" id="PF00577">
    <property type="entry name" value="Usher"/>
    <property type="match status" value="1"/>
</dbReference>
<dbReference type="InterPro" id="IPR043142">
    <property type="entry name" value="PapC-like_C_sf"/>
</dbReference>
<organism evidence="2 3">
    <name type="scientific">Pseudocitrobacter vendiensis</name>
    <dbReference type="NCBI Taxonomy" id="2488306"/>
    <lineage>
        <taxon>Bacteria</taxon>
        <taxon>Pseudomonadati</taxon>
        <taxon>Pseudomonadota</taxon>
        <taxon>Gammaproteobacteria</taxon>
        <taxon>Enterobacterales</taxon>
        <taxon>Enterobacteriaceae</taxon>
        <taxon>Pseudocitrobacter</taxon>
    </lineage>
</organism>
<name>A0ABM9FH49_9ENTR</name>
<sequence length="432" mass="46065">MLGVGQGLGMLGAVSIDVAHAETHFNSEEKQAGQSWRARYSKRFDTTGTSMTLAGYRYATDGYYDFDEASNNYYMRKRSNHSVLKSRAQLNLSQNMGPLGAMSLSANQLEYWGADTRSRSIAGSWSKTFSGASVNLNQSQNKSGRTGKIDNVTSVSVSLPLGKWLSGNSNSIRMSNSFTRTDTGSSSVNSTLTGTMLEGRNLAWAVSQARSKQASGNTSNSTALSGTYQGGLATMNLGYSDFYGESQRINWGVQGAAVIHPYGVTLSPPLSEGSSYALVRAPGAQNVKVQNKTGLITDARGYAVVPSIMAYRENSITLDTSTMDEGVDLIQPVKKVIPTREALVLMDYETSVGYRTLLTLMHKGQSVPFGATVNAGESSGITGEGGQVYMTGLTDGAKLSVILPGGKSCNSSFKLSDARKSNGIIMAEMICI</sequence>
<comment type="caution">
    <text evidence="2">The sequence shown here is derived from an EMBL/GenBank/DDBJ whole genome shotgun (WGS) entry which is preliminary data.</text>
</comment>